<protein>
    <submittedName>
        <fullName evidence="1">Uncharacterized protein</fullName>
    </submittedName>
</protein>
<keyword evidence="2" id="KW-1185">Reference proteome</keyword>
<proteinExistence type="predicted"/>
<dbReference type="HOGENOM" id="CLU_3255961_0_0_10"/>
<dbReference type="Proteomes" id="UP000010433">
    <property type="component" value="Unassembled WGS sequence"/>
</dbReference>
<sequence length="42" mass="4783">MVTWQKQIYENPNVAPKENGSISNMCRFFRCNGVKTVFSGVT</sequence>
<accession>L1NEA5</accession>
<comment type="caution">
    <text evidence="1">The sequence shown here is derived from an EMBL/GenBank/DDBJ whole genome shotgun (WGS) entry which is preliminary data.</text>
</comment>
<gene>
    <name evidence="1" type="ORF">HMPREF9151_00972</name>
</gene>
<organism evidence="1 2">
    <name type="scientific">Hoylesella saccharolytica F0055</name>
    <dbReference type="NCBI Taxonomy" id="1127699"/>
    <lineage>
        <taxon>Bacteria</taxon>
        <taxon>Pseudomonadati</taxon>
        <taxon>Bacteroidota</taxon>
        <taxon>Bacteroidia</taxon>
        <taxon>Bacteroidales</taxon>
        <taxon>Prevotellaceae</taxon>
        <taxon>Hoylesella</taxon>
    </lineage>
</organism>
<evidence type="ECO:0000313" key="2">
    <source>
        <dbReference type="Proteomes" id="UP000010433"/>
    </source>
</evidence>
<dbReference type="STRING" id="1127699.HMPREF9151_00972"/>
<name>L1NEA5_9BACT</name>
<dbReference type="AlphaFoldDB" id="L1NEA5"/>
<dbReference type="EMBL" id="AMEP01000065">
    <property type="protein sequence ID" value="EKY01615.1"/>
    <property type="molecule type" value="Genomic_DNA"/>
</dbReference>
<reference evidence="1 2" key="1">
    <citation type="submission" date="2012-05" db="EMBL/GenBank/DDBJ databases">
        <authorList>
            <person name="Weinstock G."/>
            <person name="Sodergren E."/>
            <person name="Lobos E.A."/>
            <person name="Fulton L."/>
            <person name="Fulton R."/>
            <person name="Courtney L."/>
            <person name="Fronick C."/>
            <person name="O'Laughlin M."/>
            <person name="Godfrey J."/>
            <person name="Wilson R.M."/>
            <person name="Miner T."/>
            <person name="Farmer C."/>
            <person name="Delehaunty K."/>
            <person name="Cordes M."/>
            <person name="Minx P."/>
            <person name="Tomlinson C."/>
            <person name="Chen J."/>
            <person name="Wollam A."/>
            <person name="Pepin K.H."/>
            <person name="Bhonagiri V."/>
            <person name="Zhang X."/>
            <person name="Suruliraj S."/>
            <person name="Warren W."/>
            <person name="Mitreva M."/>
            <person name="Mardis E.R."/>
            <person name="Wilson R.K."/>
        </authorList>
    </citation>
    <scope>NUCLEOTIDE SEQUENCE [LARGE SCALE GENOMIC DNA]</scope>
    <source>
        <strain evidence="1 2">F0055</strain>
    </source>
</reference>
<evidence type="ECO:0000313" key="1">
    <source>
        <dbReference type="EMBL" id="EKY01615.1"/>
    </source>
</evidence>